<reference evidence="1 2" key="1">
    <citation type="submission" date="2020-08" db="EMBL/GenBank/DDBJ databases">
        <title>Genomic Encyclopedia of Type Strains, Phase IV (KMG-IV): sequencing the most valuable type-strain genomes for metagenomic binning, comparative biology and taxonomic classification.</title>
        <authorList>
            <person name="Goeker M."/>
        </authorList>
    </citation>
    <scope>NUCLEOTIDE SEQUENCE [LARGE SCALE GENOMIC DNA]</scope>
    <source>
        <strain evidence="1 2">DSM 105137</strain>
    </source>
</reference>
<organism evidence="1 2">
    <name type="scientific">Neolewinella aquimaris</name>
    <dbReference type="NCBI Taxonomy" id="1835722"/>
    <lineage>
        <taxon>Bacteria</taxon>
        <taxon>Pseudomonadati</taxon>
        <taxon>Bacteroidota</taxon>
        <taxon>Saprospiria</taxon>
        <taxon>Saprospirales</taxon>
        <taxon>Lewinellaceae</taxon>
        <taxon>Neolewinella</taxon>
    </lineage>
</organism>
<dbReference type="RefSeq" id="WP_183495555.1">
    <property type="nucleotide sequence ID" value="NZ_JACIFF010000004.1"/>
</dbReference>
<dbReference type="Proteomes" id="UP000576209">
    <property type="component" value="Unassembled WGS sequence"/>
</dbReference>
<dbReference type="PANTHER" id="PTHR36454:SF1">
    <property type="entry name" value="DUF1015 DOMAIN-CONTAINING PROTEIN"/>
    <property type="match status" value="1"/>
</dbReference>
<protein>
    <submittedName>
        <fullName evidence="1">Uncharacterized protein (DUF1015 family)</fullName>
    </submittedName>
</protein>
<sequence length="345" mass="38565">MPQLLPFPQYHRPPGEAVTELPVTRNGIRSLTPLPFEQQNGPSFPFLRISDTHNGHTVRGVAGLLPATYFGNGTVRPHENTLLGRLERQRRLIRTDDGALGKPVLLTVPSLKEWWSTHTEEPSGQVLHYHNKRYRYALSGGYRGPSVDLQEMGSLVIADGHHRAYTHAALAVEGLSSCNHIPVVIIGADELRIGTFMRVIDGIQSPEELLRRLAPHFSITQLADPVPVDCGGDWLLSYREAHYLLRRKEQTVGQTDSGWLNATILAPVFGITDVRADIRLAYLECPRLVDGVFQMPPELQSKIKLIGRPILRERFFSEVAAGRTLPPKSTRFEPRVPSGLLVWIP</sequence>
<evidence type="ECO:0000313" key="2">
    <source>
        <dbReference type="Proteomes" id="UP000576209"/>
    </source>
</evidence>
<dbReference type="Pfam" id="PF06245">
    <property type="entry name" value="DUF1015"/>
    <property type="match status" value="1"/>
</dbReference>
<gene>
    <name evidence="1" type="ORF">GGR28_001926</name>
</gene>
<accession>A0A840EED6</accession>
<keyword evidence="2" id="KW-1185">Reference proteome</keyword>
<comment type="caution">
    <text evidence="1">The sequence shown here is derived from an EMBL/GenBank/DDBJ whole genome shotgun (WGS) entry which is preliminary data.</text>
</comment>
<dbReference type="AlphaFoldDB" id="A0A840EED6"/>
<dbReference type="InterPro" id="IPR008323">
    <property type="entry name" value="UCP033563"/>
</dbReference>
<evidence type="ECO:0000313" key="1">
    <source>
        <dbReference type="EMBL" id="MBB4079306.1"/>
    </source>
</evidence>
<name>A0A840EED6_9BACT</name>
<dbReference type="PANTHER" id="PTHR36454">
    <property type="entry name" value="LMO2823 PROTEIN"/>
    <property type="match status" value="1"/>
</dbReference>
<proteinExistence type="predicted"/>
<dbReference type="EMBL" id="JACIFF010000004">
    <property type="protein sequence ID" value="MBB4079306.1"/>
    <property type="molecule type" value="Genomic_DNA"/>
</dbReference>